<dbReference type="InterPro" id="IPR013022">
    <property type="entry name" value="Xyl_isomerase-like_TIM-brl"/>
</dbReference>
<proteinExistence type="predicted"/>
<dbReference type="Gene3D" id="3.20.20.150">
    <property type="entry name" value="Divalent-metal-dependent TIM barrel enzymes"/>
    <property type="match status" value="1"/>
</dbReference>
<dbReference type="RefSeq" id="WP_146576740.1">
    <property type="nucleotide sequence ID" value="NZ_SJPM01000002.1"/>
</dbReference>
<sequence length="315" mass="34829">MSINLNRRDFSIGVATAMAATGLIDQAHADAKSEAPFRLNYMLASSMYGYIYLGDILPEVKKSGATAIDLWPRKHGSQREQLDAIGIEKYAEMLAEHGVTTGCLTRYDLGRANRIPELNEELKLAGKLGCDCVVTSGFGPYQIKGSELKSAVKAFVETLRPTIEIADENGVRLSIENHAKNLIDSPDSLKWLAEFTPSSGLAIALAPYHLEQDTKMISDLIETLGPAISLFYAWEHGMGCMTRLPKEQELMQMPGRGELDFRPILAAFHKIGFDGWTEIFMHPVPRGIPILESETLVTEEINRARAYLDQIATSL</sequence>
<dbReference type="Pfam" id="PF01261">
    <property type="entry name" value="AP_endonuc_2"/>
    <property type="match status" value="1"/>
</dbReference>
<dbReference type="PANTHER" id="PTHR12110:SF21">
    <property type="entry name" value="XYLOSE ISOMERASE-LIKE TIM BARREL DOMAIN-CONTAINING PROTEIN"/>
    <property type="match status" value="1"/>
</dbReference>
<dbReference type="OrthoDB" id="244362at2"/>
<name>A0A5C6AN47_9BACT</name>
<comment type="caution">
    <text evidence="2">The sequence shown here is derived from an EMBL/GenBank/DDBJ whole genome shotgun (WGS) entry which is preliminary data.</text>
</comment>
<keyword evidence="3" id="KW-1185">Reference proteome</keyword>
<organism evidence="2 3">
    <name type="scientific">Neorhodopirellula pilleata</name>
    <dbReference type="NCBI Taxonomy" id="2714738"/>
    <lineage>
        <taxon>Bacteria</taxon>
        <taxon>Pseudomonadati</taxon>
        <taxon>Planctomycetota</taxon>
        <taxon>Planctomycetia</taxon>
        <taxon>Pirellulales</taxon>
        <taxon>Pirellulaceae</taxon>
        <taxon>Neorhodopirellula</taxon>
    </lineage>
</organism>
<dbReference type="SUPFAM" id="SSF51658">
    <property type="entry name" value="Xylose isomerase-like"/>
    <property type="match status" value="1"/>
</dbReference>
<dbReference type="Proteomes" id="UP000316213">
    <property type="component" value="Unassembled WGS sequence"/>
</dbReference>
<dbReference type="GO" id="GO:0016853">
    <property type="term" value="F:isomerase activity"/>
    <property type="evidence" value="ECO:0007669"/>
    <property type="project" value="UniProtKB-KW"/>
</dbReference>
<protein>
    <submittedName>
        <fullName evidence="2">Xylose isomerase-like TIM barrel</fullName>
    </submittedName>
</protein>
<evidence type="ECO:0000313" key="3">
    <source>
        <dbReference type="Proteomes" id="UP000316213"/>
    </source>
</evidence>
<accession>A0A5C6AN47</accession>
<dbReference type="PANTHER" id="PTHR12110">
    <property type="entry name" value="HYDROXYPYRUVATE ISOMERASE"/>
    <property type="match status" value="1"/>
</dbReference>
<gene>
    <name evidence="2" type="ORF">Pla100_11620</name>
</gene>
<dbReference type="AlphaFoldDB" id="A0A5C6AN47"/>
<dbReference type="InterPro" id="IPR036237">
    <property type="entry name" value="Xyl_isomerase-like_sf"/>
</dbReference>
<dbReference type="InterPro" id="IPR050312">
    <property type="entry name" value="IolE/XylAMocC-like"/>
</dbReference>
<feature type="domain" description="Xylose isomerase-like TIM barrel" evidence="1">
    <location>
        <begin position="59"/>
        <end position="279"/>
    </location>
</feature>
<evidence type="ECO:0000259" key="1">
    <source>
        <dbReference type="Pfam" id="PF01261"/>
    </source>
</evidence>
<dbReference type="EMBL" id="SJPM01000002">
    <property type="protein sequence ID" value="TWU01435.1"/>
    <property type="molecule type" value="Genomic_DNA"/>
</dbReference>
<evidence type="ECO:0000313" key="2">
    <source>
        <dbReference type="EMBL" id="TWU01435.1"/>
    </source>
</evidence>
<reference evidence="2 3" key="1">
    <citation type="submission" date="2019-02" db="EMBL/GenBank/DDBJ databases">
        <title>Deep-cultivation of Planctomycetes and their phenomic and genomic characterization uncovers novel biology.</title>
        <authorList>
            <person name="Wiegand S."/>
            <person name="Jogler M."/>
            <person name="Boedeker C."/>
            <person name="Pinto D."/>
            <person name="Vollmers J."/>
            <person name="Rivas-Marin E."/>
            <person name="Kohn T."/>
            <person name="Peeters S.H."/>
            <person name="Heuer A."/>
            <person name="Rast P."/>
            <person name="Oberbeckmann S."/>
            <person name="Bunk B."/>
            <person name="Jeske O."/>
            <person name="Meyerdierks A."/>
            <person name="Storesund J.E."/>
            <person name="Kallscheuer N."/>
            <person name="Luecker S."/>
            <person name="Lage O.M."/>
            <person name="Pohl T."/>
            <person name="Merkel B.J."/>
            <person name="Hornburger P."/>
            <person name="Mueller R.-W."/>
            <person name="Bruemmer F."/>
            <person name="Labrenz M."/>
            <person name="Spormann A.M."/>
            <person name="Op Den Camp H."/>
            <person name="Overmann J."/>
            <person name="Amann R."/>
            <person name="Jetten M.S.M."/>
            <person name="Mascher T."/>
            <person name="Medema M.H."/>
            <person name="Devos D.P."/>
            <person name="Kaster A.-K."/>
            <person name="Ovreas L."/>
            <person name="Rohde M."/>
            <person name="Galperin M.Y."/>
            <person name="Jogler C."/>
        </authorList>
    </citation>
    <scope>NUCLEOTIDE SEQUENCE [LARGE SCALE GENOMIC DNA]</scope>
    <source>
        <strain evidence="2 3">Pla100</strain>
    </source>
</reference>
<keyword evidence="2" id="KW-0413">Isomerase</keyword>